<dbReference type="AlphaFoldDB" id="E4X4Q9"/>
<reference evidence="3" key="1">
    <citation type="journal article" date="2010" name="Science">
        <title>Plasticity of animal genome architecture unmasked by rapid evolution of a pelagic tunicate.</title>
        <authorList>
            <person name="Denoeud F."/>
            <person name="Henriet S."/>
            <person name="Mungpakdee S."/>
            <person name="Aury J.M."/>
            <person name="Da Silva C."/>
            <person name="Brinkmann H."/>
            <person name="Mikhaleva J."/>
            <person name="Olsen L.C."/>
            <person name="Jubin C."/>
            <person name="Canestro C."/>
            <person name="Bouquet J.M."/>
            <person name="Danks G."/>
            <person name="Poulain J."/>
            <person name="Campsteijn C."/>
            <person name="Adamski M."/>
            <person name="Cross I."/>
            <person name="Yadetie F."/>
            <person name="Muffato M."/>
            <person name="Louis A."/>
            <person name="Butcher S."/>
            <person name="Tsagkogeorga G."/>
            <person name="Konrad A."/>
            <person name="Singh S."/>
            <person name="Jensen M.F."/>
            <person name="Cong E.H."/>
            <person name="Eikeseth-Otteraa H."/>
            <person name="Noel B."/>
            <person name="Anthouard V."/>
            <person name="Porcel B.M."/>
            <person name="Kachouri-Lafond R."/>
            <person name="Nishino A."/>
            <person name="Ugolini M."/>
            <person name="Chourrout P."/>
            <person name="Nishida H."/>
            <person name="Aasland R."/>
            <person name="Huzurbazar S."/>
            <person name="Westhof E."/>
            <person name="Delsuc F."/>
            <person name="Lehrach H."/>
            <person name="Reinhardt R."/>
            <person name="Weissenbach J."/>
            <person name="Roy S.W."/>
            <person name="Artiguenave F."/>
            <person name="Postlethwait J.H."/>
            <person name="Manak J.R."/>
            <person name="Thompson E.M."/>
            <person name="Jaillon O."/>
            <person name="Du Pasquier L."/>
            <person name="Boudinot P."/>
            <person name="Liberles D.A."/>
            <person name="Volff J.N."/>
            <person name="Philippe H."/>
            <person name="Lenhard B."/>
            <person name="Roest Crollius H."/>
            <person name="Wincker P."/>
            <person name="Chourrout D."/>
        </authorList>
    </citation>
    <scope>NUCLEOTIDE SEQUENCE [LARGE SCALE GENOMIC DNA]</scope>
</reference>
<evidence type="ECO:0000256" key="1">
    <source>
        <dbReference type="SAM" id="MobiDB-lite"/>
    </source>
</evidence>
<accession>E4X4Q9</accession>
<organism evidence="3">
    <name type="scientific">Oikopleura dioica</name>
    <name type="common">Tunicate</name>
    <dbReference type="NCBI Taxonomy" id="34765"/>
    <lineage>
        <taxon>Eukaryota</taxon>
        <taxon>Metazoa</taxon>
        <taxon>Chordata</taxon>
        <taxon>Tunicata</taxon>
        <taxon>Appendicularia</taxon>
        <taxon>Copelata</taxon>
        <taxon>Oikopleuridae</taxon>
        <taxon>Oikopleura</taxon>
    </lineage>
</organism>
<feature type="region of interest" description="Disordered" evidence="1">
    <location>
        <begin position="180"/>
        <end position="219"/>
    </location>
</feature>
<feature type="compositionally biased region" description="Basic and acidic residues" evidence="1">
    <location>
        <begin position="202"/>
        <end position="211"/>
    </location>
</feature>
<feature type="region of interest" description="Disordered" evidence="1">
    <location>
        <begin position="1"/>
        <end position="20"/>
    </location>
</feature>
<dbReference type="InParanoid" id="E4X4Q9"/>
<feature type="compositionally biased region" description="Polar residues" evidence="1">
    <location>
        <begin position="142"/>
        <end position="158"/>
    </location>
</feature>
<protein>
    <recommendedName>
        <fullName evidence="2">BRCT domain-containing protein</fullName>
    </recommendedName>
</protein>
<keyword evidence="4" id="KW-1185">Reference proteome</keyword>
<evidence type="ECO:0000313" key="3">
    <source>
        <dbReference type="EMBL" id="CBY18277.1"/>
    </source>
</evidence>
<name>E4X4Q9_OIKDI</name>
<evidence type="ECO:0000313" key="4">
    <source>
        <dbReference type="Proteomes" id="UP000001307"/>
    </source>
</evidence>
<feature type="compositionally biased region" description="Basic and acidic residues" evidence="1">
    <location>
        <begin position="180"/>
        <end position="189"/>
    </location>
</feature>
<dbReference type="InterPro" id="IPR036420">
    <property type="entry name" value="BRCT_dom_sf"/>
</dbReference>
<dbReference type="SUPFAM" id="SSF52113">
    <property type="entry name" value="BRCT domain"/>
    <property type="match status" value="1"/>
</dbReference>
<evidence type="ECO:0000259" key="2">
    <source>
        <dbReference type="PROSITE" id="PS50172"/>
    </source>
</evidence>
<feature type="region of interest" description="Disordered" evidence="1">
    <location>
        <begin position="116"/>
        <end position="168"/>
    </location>
</feature>
<dbReference type="InterPro" id="IPR001357">
    <property type="entry name" value="BRCT_dom"/>
</dbReference>
<dbReference type="PROSITE" id="PS50172">
    <property type="entry name" value="BRCT"/>
    <property type="match status" value="1"/>
</dbReference>
<proteinExistence type="predicted"/>
<dbReference type="Proteomes" id="UP000001307">
    <property type="component" value="Unassembled WGS sequence"/>
</dbReference>
<sequence length="725" mass="83534">MEAIPEETLTPPQEILTPPSISDEENLEYVRIRTVWRKKIVEVEEKFLVLRDNLESDGLLYSREESNERFEHLTTQDKKMSLDQFLYECKSVPKDFSPALPTLASHLTAKLFAKRRAPASKSSFQPGAKKKPKVVDDDSEKSQNQIESVQNSVQNLRLQNEAREDDESLTELIARREQQVELEKVKSEPVDEENDQTVDHSQANEHMEHSTTRQTRKSKRKVSSFIASFLAMVNVNLRQVTIQEYIDGNFPAIEDEDAQSCFSSNLQKPESSHNIQSYCDDVKQERDEETDSAVIPAMPTFSNQNSNGTDYNFFGSSSSLQQSSPSSRSMSSSCDGMVDLSIGSLVWARFVGDEENEPGLTFYYPALIKHILDNRSDKVKVTYLDEEFMKTVAIKKSHVLLLSEDRIRKSDIRFCRRQSVDQWIPTKIINLWGRRKPDVDSKSTMCMATKWSGYECRDSIDDTVRLVRMTDCAILVDENIIKEYAIRMPDNPVTSYELNFNSLTPRARKTSAVDTLLDKFPFYRHVFHFTPSTLAENYRVQIEHVMGGEVCDKLEVNEHDFSKKIICIAEDKGRTLNRYGSSAAFCLASDIPIVTTEWLEKCLRTRKKRTLGKRDFIFEPNLEKLSMIFKGYLIKFCMHPKHYEKMRRIAIRLGAICTDKNVSDQAIDTFVDFVAIHYDKKHSSKVHGASNVTLNWFISCIEQKRRINIDSRYLIQVPEIKNDPR</sequence>
<gene>
    <name evidence="3" type="ORF">GSOID_T00002131001</name>
</gene>
<feature type="domain" description="BRCT" evidence="2">
    <location>
        <begin position="546"/>
        <end position="607"/>
    </location>
</feature>
<dbReference type="EMBL" id="FN653025">
    <property type="protein sequence ID" value="CBY18277.1"/>
    <property type="molecule type" value="Genomic_DNA"/>
</dbReference>